<protein>
    <recommendedName>
        <fullName evidence="10">EGF-like domain-containing protein</fullName>
    </recommendedName>
</protein>
<dbReference type="CDD" id="cd00054">
    <property type="entry name" value="EGF_CA"/>
    <property type="match status" value="2"/>
</dbReference>
<proteinExistence type="predicted"/>
<feature type="region of interest" description="Disordered" evidence="8">
    <location>
        <begin position="928"/>
        <end position="976"/>
    </location>
</feature>
<keyword evidence="6" id="KW-0325">Glycoprotein</keyword>
<evidence type="ECO:0000313" key="11">
    <source>
        <dbReference type="EMBL" id="CAD9333199.1"/>
    </source>
</evidence>
<feature type="compositionally biased region" description="Polar residues" evidence="8">
    <location>
        <begin position="948"/>
        <end position="961"/>
    </location>
</feature>
<evidence type="ECO:0000256" key="4">
    <source>
        <dbReference type="ARBA" id="ARBA00022837"/>
    </source>
</evidence>
<evidence type="ECO:0000256" key="9">
    <source>
        <dbReference type="SAM" id="Phobius"/>
    </source>
</evidence>
<keyword evidence="2" id="KW-0732">Signal</keyword>
<feature type="transmembrane region" description="Helical" evidence="9">
    <location>
        <begin position="822"/>
        <end position="844"/>
    </location>
</feature>
<keyword evidence="4" id="KW-0106">Calcium</keyword>
<dbReference type="GO" id="GO:0005509">
    <property type="term" value="F:calcium ion binding"/>
    <property type="evidence" value="ECO:0007669"/>
    <property type="project" value="InterPro"/>
</dbReference>
<keyword evidence="1 7" id="KW-0245">EGF-like domain</keyword>
<dbReference type="PANTHER" id="PTHR24039:SF28">
    <property type="entry name" value="EGF-LIKE DOMAIN-CONTAINING PROTEIN"/>
    <property type="match status" value="1"/>
</dbReference>
<dbReference type="InterPro" id="IPR049883">
    <property type="entry name" value="NOTCH1_EGF-like"/>
</dbReference>
<evidence type="ECO:0000256" key="1">
    <source>
        <dbReference type="ARBA" id="ARBA00022536"/>
    </source>
</evidence>
<keyword evidence="9" id="KW-1133">Transmembrane helix</keyword>
<feature type="region of interest" description="Disordered" evidence="8">
    <location>
        <begin position="784"/>
        <end position="805"/>
    </location>
</feature>
<keyword evidence="9" id="KW-0812">Transmembrane</keyword>
<evidence type="ECO:0000259" key="10">
    <source>
        <dbReference type="PROSITE" id="PS50026"/>
    </source>
</evidence>
<dbReference type="InterPro" id="IPR001881">
    <property type="entry name" value="EGF-like_Ca-bd_dom"/>
</dbReference>
<dbReference type="Pfam" id="PF07645">
    <property type="entry name" value="EGF_CA"/>
    <property type="match status" value="2"/>
</dbReference>
<evidence type="ECO:0000256" key="3">
    <source>
        <dbReference type="ARBA" id="ARBA00022737"/>
    </source>
</evidence>
<feature type="compositionally biased region" description="Low complexity" evidence="8">
    <location>
        <begin position="784"/>
        <end position="797"/>
    </location>
</feature>
<keyword evidence="3" id="KW-0677">Repeat</keyword>
<dbReference type="SMART" id="SM00179">
    <property type="entry name" value="EGF_CA"/>
    <property type="match status" value="2"/>
</dbReference>
<dbReference type="SMART" id="SM00181">
    <property type="entry name" value="EGF"/>
    <property type="match status" value="4"/>
</dbReference>
<comment type="caution">
    <text evidence="7">Lacks conserved residue(s) required for the propagation of feature annotation.</text>
</comment>
<accession>A0A7S1ZAU1</accession>
<keyword evidence="5" id="KW-1015">Disulfide bond</keyword>
<feature type="region of interest" description="Disordered" evidence="8">
    <location>
        <begin position="880"/>
        <end position="908"/>
    </location>
</feature>
<dbReference type="EMBL" id="HBGN01019914">
    <property type="protein sequence ID" value="CAD9333199.1"/>
    <property type="molecule type" value="Transcribed_RNA"/>
</dbReference>
<name>A0A7S1ZAU1_9STRA</name>
<evidence type="ECO:0000256" key="5">
    <source>
        <dbReference type="ARBA" id="ARBA00023157"/>
    </source>
</evidence>
<keyword evidence="9" id="KW-0472">Membrane</keyword>
<dbReference type="InterPro" id="IPR000742">
    <property type="entry name" value="EGF"/>
</dbReference>
<evidence type="ECO:0000256" key="6">
    <source>
        <dbReference type="ARBA" id="ARBA00023180"/>
    </source>
</evidence>
<dbReference type="AlphaFoldDB" id="A0A7S1ZAU1"/>
<dbReference type="PANTHER" id="PTHR24039">
    <property type="entry name" value="FIBRILLIN-RELATED"/>
    <property type="match status" value="1"/>
</dbReference>
<dbReference type="InterPro" id="IPR018097">
    <property type="entry name" value="EGF_Ca-bd_CS"/>
</dbReference>
<feature type="domain" description="EGF-like" evidence="10">
    <location>
        <begin position="259"/>
        <end position="309"/>
    </location>
</feature>
<sequence length="976" mass="106019">MLMAPMKERKSRHKRSTMGPIFLTICILSLFLKENNVIATEAPPSLKPQDKCEKLKKSLTYTQEAAPRDISAVLRVVVEKVNRDVEGVVDVEVGWTGGELHRVVGDHLVQCSVTRLLSSVKTERLIPEEDVQTDEHGRDVTIQCFHVPFTILDTDECALEKGHPMQHKCQEPSFCVNTVGSYECVCPTDDDDGTGGVEGAAAESDYWVKLLSQKRSPWELSPNSTTETSCPNQPSTHNCCAKNAHTSDGVTCRAAFRCPVDPCGAKGSAEGLNDCAQNAHCRRTKSPLSLPSYNCQCPSGLMGNGHKCKKGIDTKPEPKVRYDGITPTAETLKNNYCGCTKPVVDACAGFPKCAGKHEVCTVTSANTPECGCKPGFVKISGYGCVDETPPVLKLRHDPDGNGVNRLKQGDRYEEHAVDIIDDNAEDYLRSLKITYSHPLPPGCLSKMGEFHVNYTVATPWTSPPYVRVTRNVIIEDINECELDVDKYETACPKLLPMCDTDAGAVCRNTEGSYTCQCPQYTTGDGFKQIDLVQRDTAGKFIDAPKGYSGGKGCKDTSKPVIEVLGPNPKVLKVCRAGGLKGIMGGGTDDEDPEIQELVEDQRRRYTNDIKSMIKSSRGAELCATHTQPNPRPADCVRATDHTYKGPVNLSSRVTVGEPEQKGVLEWRVPYTVSDDAGNDAKTVWRNVAVEEVCLSDLERKIRDGVLADKEREINEAVKKALHLERKKVKATESALLAGTASSKQQQKACPKCQQCVCDNKQKGLTTQECDAICDKRIMAEATTTCPSASSSASTSGSNVNKGAGPSAQNSFSFSDLLHTPGMIALFLLAVMGVIFMISAARVALSGFNFGDSYRYTQEEEERERTMMNAVRYYNSPEPAMHRGPSMGPGTPASVQARSASPAPPRSNMFGGGAVGNGIFSPQENRMYRQQGFSPGGGGRRDDDGGIYQTMSPITPMRSNGSPAVHPGSARSAPYMR</sequence>
<dbReference type="PROSITE" id="PS50026">
    <property type="entry name" value="EGF_3"/>
    <property type="match status" value="1"/>
</dbReference>
<reference evidence="11" key="1">
    <citation type="submission" date="2021-01" db="EMBL/GenBank/DDBJ databases">
        <authorList>
            <person name="Corre E."/>
            <person name="Pelletier E."/>
            <person name="Niang G."/>
            <person name="Scheremetjew M."/>
            <person name="Finn R."/>
            <person name="Kale V."/>
            <person name="Holt S."/>
            <person name="Cochrane G."/>
            <person name="Meng A."/>
            <person name="Brown T."/>
            <person name="Cohen L."/>
        </authorList>
    </citation>
    <scope>NUCLEOTIDE SEQUENCE</scope>
    <source>
        <strain evidence="11">Pop2</strain>
    </source>
</reference>
<gene>
    <name evidence="11" type="ORF">DBRI1063_LOCUS12692</name>
</gene>
<organism evidence="11">
    <name type="scientific">Ditylum brightwellii</name>
    <dbReference type="NCBI Taxonomy" id="49249"/>
    <lineage>
        <taxon>Eukaryota</taxon>
        <taxon>Sar</taxon>
        <taxon>Stramenopiles</taxon>
        <taxon>Ochrophyta</taxon>
        <taxon>Bacillariophyta</taxon>
        <taxon>Mediophyceae</taxon>
        <taxon>Lithodesmiophycidae</taxon>
        <taxon>Lithodesmiales</taxon>
        <taxon>Lithodesmiaceae</taxon>
        <taxon>Ditylum</taxon>
    </lineage>
</organism>
<dbReference type="PROSITE" id="PS01187">
    <property type="entry name" value="EGF_CA"/>
    <property type="match status" value="1"/>
</dbReference>
<evidence type="ECO:0000256" key="8">
    <source>
        <dbReference type="SAM" id="MobiDB-lite"/>
    </source>
</evidence>
<evidence type="ECO:0000256" key="2">
    <source>
        <dbReference type="ARBA" id="ARBA00022729"/>
    </source>
</evidence>
<dbReference type="Gene3D" id="2.10.25.10">
    <property type="entry name" value="Laminin"/>
    <property type="match status" value="3"/>
</dbReference>
<dbReference type="SUPFAM" id="SSF57196">
    <property type="entry name" value="EGF/Laminin"/>
    <property type="match status" value="1"/>
</dbReference>
<evidence type="ECO:0000256" key="7">
    <source>
        <dbReference type="PROSITE-ProRule" id="PRU00076"/>
    </source>
</evidence>